<keyword evidence="1" id="KW-1133">Transmembrane helix</keyword>
<gene>
    <name evidence="2" type="ORF">AM593_00621</name>
</gene>
<accession>A0A3L5TVA6</accession>
<reference evidence="2 3" key="1">
    <citation type="journal article" date="2016" name="PLoS ONE">
        <title>A First Insight into the Genome of the Filter-Feeder Mussel Mytilus galloprovincialis.</title>
        <authorList>
            <person name="Murgarella M."/>
            <person name="Puiu D."/>
            <person name="Novoa B."/>
            <person name="Figueras A."/>
            <person name="Posada D."/>
            <person name="Canchaya C."/>
        </authorList>
    </citation>
    <scope>NUCLEOTIDE SEQUENCE [LARGE SCALE GENOMIC DNA]</scope>
    <source>
        <tissue evidence="2">Muscle</tissue>
    </source>
</reference>
<dbReference type="EMBL" id="KV581564">
    <property type="protein sequence ID" value="OPL33773.1"/>
    <property type="molecule type" value="Genomic_DNA"/>
</dbReference>
<evidence type="ECO:0000313" key="2">
    <source>
        <dbReference type="EMBL" id="OPL33773.1"/>
    </source>
</evidence>
<evidence type="ECO:0000313" key="3">
    <source>
        <dbReference type="Proteomes" id="UP000266721"/>
    </source>
</evidence>
<comment type="caution">
    <text evidence="2">The sequence shown here is derived from an EMBL/GenBank/DDBJ whole genome shotgun (WGS) entry which is preliminary data.</text>
</comment>
<proteinExistence type="predicted"/>
<feature type="transmembrane region" description="Helical" evidence="1">
    <location>
        <begin position="94"/>
        <end position="117"/>
    </location>
</feature>
<sequence>MRTTDEGINISTTFISFPLSHISWSRELSDGHFADLDSSFNSSIISSHLPYETKAILQKDQLKSNEFGIYLETQYYHLSYSEDMLAVKQGNSGMFSAGIASLVVGLLFFVAATIFIFRKRK</sequence>
<dbReference type="AlphaFoldDB" id="A0A3L5TVA6"/>
<keyword evidence="3" id="KW-1185">Reference proteome</keyword>
<organism evidence="2 3">
    <name type="scientific">Mytilus galloprovincialis</name>
    <name type="common">Mediterranean mussel</name>
    <dbReference type="NCBI Taxonomy" id="29158"/>
    <lineage>
        <taxon>Eukaryota</taxon>
        <taxon>Metazoa</taxon>
        <taxon>Spiralia</taxon>
        <taxon>Lophotrochozoa</taxon>
        <taxon>Mollusca</taxon>
        <taxon>Bivalvia</taxon>
        <taxon>Autobranchia</taxon>
        <taxon>Pteriomorphia</taxon>
        <taxon>Mytilida</taxon>
        <taxon>Mytiloidea</taxon>
        <taxon>Mytilidae</taxon>
        <taxon>Mytilinae</taxon>
        <taxon>Mytilus</taxon>
    </lineage>
</organism>
<protein>
    <submittedName>
        <fullName evidence="2">Uncharacterized protein</fullName>
    </submittedName>
</protein>
<dbReference type="Proteomes" id="UP000266721">
    <property type="component" value="Unassembled WGS sequence"/>
</dbReference>
<evidence type="ECO:0000256" key="1">
    <source>
        <dbReference type="SAM" id="Phobius"/>
    </source>
</evidence>
<feature type="non-terminal residue" evidence="2">
    <location>
        <position position="121"/>
    </location>
</feature>
<keyword evidence="1" id="KW-0812">Transmembrane</keyword>
<feature type="non-terminal residue" evidence="2">
    <location>
        <position position="1"/>
    </location>
</feature>
<name>A0A3L5TVA6_MYTGA</name>
<keyword evidence="1" id="KW-0472">Membrane</keyword>